<dbReference type="InterPro" id="IPR011761">
    <property type="entry name" value="ATP-grasp"/>
</dbReference>
<dbReference type="PANTHER" id="PTHR43585">
    <property type="entry name" value="FUMIPYRROLE BIOSYNTHESIS PROTEIN C"/>
    <property type="match status" value="1"/>
</dbReference>
<evidence type="ECO:0000259" key="5">
    <source>
        <dbReference type="PROSITE" id="PS50975"/>
    </source>
</evidence>
<keyword evidence="3 4" id="KW-0067">ATP-binding</keyword>
<dbReference type="EMBL" id="BJXV01000006">
    <property type="protein sequence ID" value="GEN27636.1"/>
    <property type="molecule type" value="Genomic_DNA"/>
</dbReference>
<evidence type="ECO:0000256" key="4">
    <source>
        <dbReference type="PROSITE-ProRule" id="PRU00409"/>
    </source>
</evidence>
<evidence type="ECO:0000256" key="3">
    <source>
        <dbReference type="ARBA" id="ARBA00022840"/>
    </source>
</evidence>
<dbReference type="InterPro" id="IPR052032">
    <property type="entry name" value="ATP-dep_AA_Ligase"/>
</dbReference>
<organism evidence="6 7">
    <name type="scientific">Halovibrio variabilis</name>
    <dbReference type="NCBI Taxonomy" id="31910"/>
    <lineage>
        <taxon>Bacteria</taxon>
        <taxon>Pseudomonadati</taxon>
        <taxon>Pseudomonadota</taxon>
        <taxon>Gammaproteobacteria</taxon>
        <taxon>Oceanospirillales</taxon>
        <taxon>Halomonadaceae</taxon>
        <taxon>Halovibrio</taxon>
    </lineage>
</organism>
<evidence type="ECO:0000256" key="2">
    <source>
        <dbReference type="ARBA" id="ARBA00022741"/>
    </source>
</evidence>
<name>A0A511ULZ2_9GAMM</name>
<keyword evidence="7" id="KW-1185">Reference proteome</keyword>
<dbReference type="PROSITE" id="PS50975">
    <property type="entry name" value="ATP_GRASP"/>
    <property type="match status" value="1"/>
</dbReference>
<dbReference type="AlphaFoldDB" id="A0A511ULZ2"/>
<keyword evidence="1" id="KW-0436">Ligase</keyword>
<gene>
    <name evidence="6" type="ORF">HVA01_12820</name>
</gene>
<dbReference type="OrthoDB" id="8441067at2"/>
<dbReference type="GO" id="GO:0046872">
    <property type="term" value="F:metal ion binding"/>
    <property type="evidence" value="ECO:0007669"/>
    <property type="project" value="InterPro"/>
</dbReference>
<keyword evidence="2 4" id="KW-0547">Nucleotide-binding</keyword>
<dbReference type="GO" id="GO:0016874">
    <property type="term" value="F:ligase activity"/>
    <property type="evidence" value="ECO:0007669"/>
    <property type="project" value="UniProtKB-KW"/>
</dbReference>
<dbReference type="RefSeq" id="WP_146874090.1">
    <property type="nucleotide sequence ID" value="NZ_BJXV01000006.1"/>
</dbReference>
<dbReference type="Gene3D" id="3.30.470.20">
    <property type="entry name" value="ATP-grasp fold, B domain"/>
    <property type="match status" value="1"/>
</dbReference>
<evidence type="ECO:0000313" key="7">
    <source>
        <dbReference type="Proteomes" id="UP000321303"/>
    </source>
</evidence>
<evidence type="ECO:0000256" key="1">
    <source>
        <dbReference type="ARBA" id="ARBA00022598"/>
    </source>
</evidence>
<dbReference type="GO" id="GO:0005524">
    <property type="term" value="F:ATP binding"/>
    <property type="evidence" value="ECO:0007669"/>
    <property type="project" value="UniProtKB-UniRule"/>
</dbReference>
<comment type="caution">
    <text evidence="6">The sequence shown here is derived from an EMBL/GenBank/DDBJ whole genome shotgun (WGS) entry which is preliminary data.</text>
</comment>
<proteinExistence type="predicted"/>
<dbReference type="PANTHER" id="PTHR43585:SF2">
    <property type="entry name" value="ATP-GRASP ENZYME FSQD"/>
    <property type="match status" value="1"/>
</dbReference>
<reference evidence="6 7" key="1">
    <citation type="submission" date="2019-07" db="EMBL/GenBank/DDBJ databases">
        <title>Whole genome shotgun sequence of Halomonas variabilis NBRC 102410.</title>
        <authorList>
            <person name="Hosoyama A."/>
            <person name="Uohara A."/>
            <person name="Ohji S."/>
            <person name="Ichikawa N."/>
        </authorList>
    </citation>
    <scope>NUCLEOTIDE SEQUENCE [LARGE SCALE GENOMIC DNA]</scope>
    <source>
        <strain evidence="6 7">NBRC 102410</strain>
    </source>
</reference>
<sequence>MKWNVFVIGYDDLGKRLTPELKYADNYAFYPLLPLNEVVYARNYHFDQLVEDAVKEIEHAEVSPDAIVGYWDFPTTALAPVLRQRFNLPGPSLEAVLKCEHKYWSRVEQAKVAPECVPDFQVVDPFGDDPVAQIHIDYPFWIKPIKAHSSHLGFMIENADQLRNAIPKIRDKIGSFARPFEEVMAYTSAPEEIAKVTGYHCIAEAIISQGEQCTIEGYMQNGEAYMTGLIDTERDEKHRSVLMRYIYPSRLPQEVQQRIFTISAKVMRHFGFDDSPFNIEYYYHRDSDELRLLEVNSRLSRSHAAIFQLVDGAPHFQVMVDVAIGIDTRMPKGEGRYNIAAKQMIRVFEDGIVKRIPTQEEIRKVEETFPGTKVNLEVEEGKRLSKLLHQDSFSYELAVVFIGGENKAQLDANIERCMAMLPFEIDPIDEEKS</sequence>
<accession>A0A511ULZ2</accession>
<dbReference type="Pfam" id="PF13535">
    <property type="entry name" value="ATP-grasp_4"/>
    <property type="match status" value="1"/>
</dbReference>
<protein>
    <recommendedName>
        <fullName evidence="5">ATP-grasp domain-containing protein</fullName>
    </recommendedName>
</protein>
<feature type="domain" description="ATP-grasp" evidence="5">
    <location>
        <begin position="107"/>
        <end position="324"/>
    </location>
</feature>
<dbReference type="Proteomes" id="UP000321303">
    <property type="component" value="Unassembled WGS sequence"/>
</dbReference>
<evidence type="ECO:0000313" key="6">
    <source>
        <dbReference type="EMBL" id="GEN27636.1"/>
    </source>
</evidence>
<dbReference type="SUPFAM" id="SSF56059">
    <property type="entry name" value="Glutathione synthetase ATP-binding domain-like"/>
    <property type="match status" value="1"/>
</dbReference>